<dbReference type="PROSITE" id="PS51340">
    <property type="entry name" value="MOSC"/>
    <property type="match status" value="1"/>
</dbReference>
<accession>V4HEP6</accession>
<keyword evidence="3" id="KW-1185">Reference proteome</keyword>
<dbReference type="GO" id="GO:0030170">
    <property type="term" value="F:pyridoxal phosphate binding"/>
    <property type="evidence" value="ECO:0007669"/>
    <property type="project" value="InterPro"/>
</dbReference>
<proteinExistence type="predicted"/>
<dbReference type="InterPro" id="IPR052716">
    <property type="entry name" value="MOSC_domain"/>
</dbReference>
<dbReference type="PANTHER" id="PTHR36930:SF1">
    <property type="entry name" value="MOSC DOMAIN-CONTAINING PROTEIN"/>
    <property type="match status" value="1"/>
</dbReference>
<evidence type="ECO:0000259" key="1">
    <source>
        <dbReference type="PROSITE" id="PS51340"/>
    </source>
</evidence>
<dbReference type="Gene3D" id="2.40.33.20">
    <property type="entry name" value="PK beta-barrel domain-like"/>
    <property type="match status" value="1"/>
</dbReference>
<dbReference type="GO" id="GO:0030151">
    <property type="term" value="F:molybdenum ion binding"/>
    <property type="evidence" value="ECO:0007669"/>
    <property type="project" value="InterPro"/>
</dbReference>
<dbReference type="InterPro" id="IPR011037">
    <property type="entry name" value="Pyrv_Knase-like_insert_dom_sf"/>
</dbReference>
<dbReference type="GO" id="GO:0003824">
    <property type="term" value="F:catalytic activity"/>
    <property type="evidence" value="ECO:0007669"/>
    <property type="project" value="InterPro"/>
</dbReference>
<dbReference type="SUPFAM" id="SSF50800">
    <property type="entry name" value="PK beta-barrel domain-like"/>
    <property type="match status" value="1"/>
</dbReference>
<dbReference type="eggNOG" id="arCOG11383">
    <property type="taxonomic scope" value="Archaea"/>
</dbReference>
<reference evidence="2 3" key="1">
    <citation type="journal article" date="2013" name="Genome Announc.">
        <title>Draft Genome Sequence of 'Candidatus Halobonum tyrrellensis' Strain G22, Isolated from the Hypersaline Waters of Lake Tyrrell, Australia.</title>
        <authorList>
            <person name="Ugalde J.A."/>
            <person name="Narasingarao P."/>
            <person name="Kuo S."/>
            <person name="Podell S."/>
            <person name="Allen E.E."/>
        </authorList>
    </citation>
    <scope>NUCLEOTIDE SEQUENCE [LARGE SCALE GENOMIC DNA]</scope>
    <source>
        <strain evidence="2 3">G22</strain>
    </source>
</reference>
<dbReference type="Pfam" id="PF03473">
    <property type="entry name" value="MOSC"/>
    <property type="match status" value="1"/>
</dbReference>
<dbReference type="EMBL" id="ASGZ01000028">
    <property type="protein sequence ID" value="ESP88568.1"/>
    <property type="molecule type" value="Genomic_DNA"/>
</dbReference>
<comment type="caution">
    <text evidence="2">The sequence shown here is derived from an EMBL/GenBank/DDBJ whole genome shotgun (WGS) entry which is preliminary data.</text>
</comment>
<evidence type="ECO:0000313" key="3">
    <source>
        <dbReference type="Proteomes" id="UP000017840"/>
    </source>
</evidence>
<feature type="domain" description="MOSC" evidence="1">
    <location>
        <begin position="16"/>
        <end position="155"/>
    </location>
</feature>
<sequence>MSVRVEQLFTAREGSAPMESHDSIDCVEGGIEGDRYQSGTGYYSPYDVCEVTFVAREAVEAIRDEYGIDLTDGRHRRNVVLSGVGTDELHDLLGATFRVGDAVFRGTRPRPPCAHVEEVADEEGVTRALKNRRGGICADVSEPGSVSVGDELGVVEEDARSEGRKIADRLRGALGGG</sequence>
<dbReference type="InterPro" id="IPR005302">
    <property type="entry name" value="MoCF_Sase_C"/>
</dbReference>
<organism evidence="2 3">
    <name type="scientific">Candidatus Halobonum tyrrellensis G22</name>
    <dbReference type="NCBI Taxonomy" id="1324957"/>
    <lineage>
        <taxon>Archaea</taxon>
        <taxon>Methanobacteriati</taxon>
        <taxon>Methanobacteriota</taxon>
        <taxon>Stenosarchaea group</taxon>
        <taxon>Halobacteria</taxon>
        <taxon>Halobacteriales</taxon>
        <taxon>Haloferacaceae</taxon>
        <taxon>Candidatus Halobonum</taxon>
    </lineage>
</organism>
<dbReference type="STRING" id="1324957.K933_08912"/>
<dbReference type="AlphaFoldDB" id="V4HEP6"/>
<gene>
    <name evidence="2" type="ORF">K933_08912</name>
</gene>
<dbReference type="PANTHER" id="PTHR36930">
    <property type="entry name" value="METAL-SULFUR CLUSTER BIOSYNTHESIS PROTEINS YUAD-RELATED"/>
    <property type="match status" value="1"/>
</dbReference>
<evidence type="ECO:0000313" key="2">
    <source>
        <dbReference type="EMBL" id="ESP88568.1"/>
    </source>
</evidence>
<dbReference type="Proteomes" id="UP000017840">
    <property type="component" value="Unassembled WGS sequence"/>
</dbReference>
<protein>
    <recommendedName>
        <fullName evidence="1">MOSC domain-containing protein</fullName>
    </recommendedName>
</protein>
<name>V4HEP6_9EURY</name>